<reference evidence="3" key="1">
    <citation type="submission" date="2022-06" db="EMBL/GenBank/DDBJ databases">
        <title>Genome sequencing of Brevibacillus sp. BB3-R1.</title>
        <authorList>
            <person name="Heo J."/>
            <person name="Lee D."/>
            <person name="Won M."/>
            <person name="Han B.-H."/>
            <person name="Hong S.-B."/>
            <person name="Kwon S.-W."/>
        </authorList>
    </citation>
    <scope>NUCLEOTIDE SEQUENCE</scope>
    <source>
        <strain evidence="3">BB3-R1</strain>
    </source>
</reference>
<gene>
    <name evidence="3" type="ORF">NDK47_03605</name>
</gene>
<dbReference type="Proteomes" id="UP001056500">
    <property type="component" value="Chromosome"/>
</dbReference>
<proteinExistence type="predicted"/>
<accession>A0ABY4WGX1</accession>
<evidence type="ECO:0000256" key="2">
    <source>
        <dbReference type="SAM" id="Phobius"/>
    </source>
</evidence>
<protein>
    <recommendedName>
        <fullName evidence="5">DUF4179 domain-containing protein</fullName>
    </recommendedName>
</protein>
<dbReference type="EMBL" id="CP098755">
    <property type="protein sequence ID" value="USG66403.1"/>
    <property type="molecule type" value="Genomic_DNA"/>
</dbReference>
<feature type="transmembrane region" description="Helical" evidence="2">
    <location>
        <begin position="74"/>
        <end position="91"/>
    </location>
</feature>
<feature type="region of interest" description="Disordered" evidence="1">
    <location>
        <begin position="153"/>
        <end position="182"/>
    </location>
</feature>
<evidence type="ECO:0000313" key="4">
    <source>
        <dbReference type="Proteomes" id="UP001056500"/>
    </source>
</evidence>
<dbReference type="RefSeq" id="WP_251873553.1">
    <property type="nucleotide sequence ID" value="NZ_CP098755.1"/>
</dbReference>
<keyword evidence="2" id="KW-0812">Transmembrane</keyword>
<evidence type="ECO:0000256" key="1">
    <source>
        <dbReference type="SAM" id="MobiDB-lite"/>
    </source>
</evidence>
<evidence type="ECO:0000313" key="3">
    <source>
        <dbReference type="EMBL" id="USG66403.1"/>
    </source>
</evidence>
<keyword evidence="2" id="KW-1133">Transmembrane helix</keyword>
<keyword evidence="4" id="KW-1185">Reference proteome</keyword>
<name>A0ABY4WGX1_9BACL</name>
<keyword evidence="2" id="KW-0472">Membrane</keyword>
<organism evidence="3 4">
    <name type="scientific">Brevibacillus ruminantium</name>
    <dbReference type="NCBI Taxonomy" id="2950604"/>
    <lineage>
        <taxon>Bacteria</taxon>
        <taxon>Bacillati</taxon>
        <taxon>Bacillota</taxon>
        <taxon>Bacilli</taxon>
        <taxon>Bacillales</taxon>
        <taxon>Paenibacillaceae</taxon>
        <taxon>Brevibacillus</taxon>
    </lineage>
</organism>
<sequence length="451" mass="51169">MRHIEDKDDKDVFDLIDRVQQEDWLNLRDVPELVSQASPCLDDKTLDRIKSRTWRELGVQPVSQRRTGRRHNKWAVSAAILLVLLTAAIGMSEEVRAELKRVLQFLPGFGAVSEEAEHPLYVLEKPVVQEVNGTTWKVEGILLQEKEAWIKLSGTGGTPPDKVTLTTDPPQKEQYDFQRGTSTSSTKGWKAWYDYQGNIPLSEKEAVHLHLPSAVIGPLPLALAKQADDLHGLGPTAEANGVTITAVVTPMEQDRLWVNLLSLLPDELQADSYGVYPINKDIKLSLTDEKGHAIQIETEEPFVNEKEFYFTRPASAADDYLLSISHIRVVNRHAPFEKVSLPLPEQGAVEIDRTVALDGLPVHFFKVERISPESVRVYMNTHFDSTQPKTLQSFRVDMLDPERMSYMWKVNEETEAIEFIELEVRPEMKKLTFSIGEPMFLIKGPWQINLE</sequence>
<evidence type="ECO:0008006" key="5">
    <source>
        <dbReference type="Google" id="ProtNLM"/>
    </source>
</evidence>